<dbReference type="OrthoDB" id="794736at2"/>
<accession>A0A1H1MDM2</accession>
<dbReference type="RefSeq" id="WP_091367575.1">
    <property type="nucleotide sequence ID" value="NZ_LT629740.1"/>
</dbReference>
<dbReference type="AlphaFoldDB" id="A0A1H1MDM2"/>
<protein>
    <submittedName>
        <fullName evidence="1">Uncharacterized protein</fullName>
    </submittedName>
</protein>
<organism evidence="1 2">
    <name type="scientific">Mucilaginibacter mallensis</name>
    <dbReference type="NCBI Taxonomy" id="652787"/>
    <lineage>
        <taxon>Bacteria</taxon>
        <taxon>Pseudomonadati</taxon>
        <taxon>Bacteroidota</taxon>
        <taxon>Sphingobacteriia</taxon>
        <taxon>Sphingobacteriales</taxon>
        <taxon>Sphingobacteriaceae</taxon>
        <taxon>Mucilaginibacter</taxon>
    </lineage>
</organism>
<reference evidence="1 2" key="1">
    <citation type="submission" date="2016-10" db="EMBL/GenBank/DDBJ databases">
        <authorList>
            <person name="de Groot N.N."/>
        </authorList>
    </citation>
    <scope>NUCLEOTIDE SEQUENCE [LARGE SCALE GENOMIC DNA]</scope>
    <source>
        <strain evidence="1 2">MP1X4</strain>
    </source>
</reference>
<keyword evidence="2" id="KW-1185">Reference proteome</keyword>
<sequence>MKKAALLLLLICLGCTSKPKLPVVRIGLINNNRSLKFTGLDYNTVQEINQDTSTANWQSLIPVYRMPADTDMIDFQKPQPGKYLVTDSTVVFTPDTPFLNHQTYFARYYHYAQGSSIWEDIKQHKKLGKPTYTDLIFKQ</sequence>
<proteinExistence type="predicted"/>
<dbReference type="EMBL" id="LT629740">
    <property type="protein sequence ID" value="SDR84465.1"/>
    <property type="molecule type" value="Genomic_DNA"/>
</dbReference>
<evidence type="ECO:0000313" key="1">
    <source>
        <dbReference type="EMBL" id="SDR84465.1"/>
    </source>
</evidence>
<gene>
    <name evidence="1" type="ORF">SAMN05216490_0047</name>
</gene>
<evidence type="ECO:0000313" key="2">
    <source>
        <dbReference type="Proteomes" id="UP000199679"/>
    </source>
</evidence>
<name>A0A1H1MDM2_MUCMA</name>
<dbReference type="STRING" id="652787.SAMN05216490_0047"/>
<dbReference type="Proteomes" id="UP000199679">
    <property type="component" value="Chromosome I"/>
</dbReference>